<evidence type="ECO:0000313" key="5">
    <source>
        <dbReference type="Proteomes" id="UP000297031"/>
    </source>
</evidence>
<keyword evidence="2" id="KW-0732">Signal</keyword>
<dbReference type="PANTHER" id="PTHR30329">
    <property type="entry name" value="STATOR ELEMENT OF FLAGELLAR MOTOR COMPLEX"/>
    <property type="match status" value="1"/>
</dbReference>
<feature type="signal peptide" evidence="2">
    <location>
        <begin position="1"/>
        <end position="25"/>
    </location>
</feature>
<dbReference type="InterPro" id="IPR006665">
    <property type="entry name" value="OmpA-like"/>
</dbReference>
<dbReference type="Proteomes" id="UP000297031">
    <property type="component" value="Chromosome"/>
</dbReference>
<protein>
    <submittedName>
        <fullName evidence="4">OmpA family protein</fullName>
    </submittedName>
</protein>
<gene>
    <name evidence="4" type="ORF">E7746_03480</name>
</gene>
<reference evidence="4 5" key="1">
    <citation type="submission" date="2019-02" db="EMBL/GenBank/DDBJ databases">
        <title>Isolation and identification of novel species under the genus Muribaculum.</title>
        <authorList>
            <person name="Miyake S."/>
            <person name="Ding Y."/>
            <person name="Low A."/>
            <person name="Soh M."/>
            <person name="Seedorf H."/>
        </authorList>
    </citation>
    <scope>NUCLEOTIDE SEQUENCE [LARGE SCALE GENOMIC DNA]</scope>
    <source>
        <strain evidence="4 5">TLL-A4</strain>
    </source>
</reference>
<dbReference type="SUPFAM" id="SSF103088">
    <property type="entry name" value="OmpA-like"/>
    <property type="match status" value="1"/>
</dbReference>
<dbReference type="CDD" id="cd07185">
    <property type="entry name" value="OmpA_C-like"/>
    <property type="match status" value="1"/>
</dbReference>
<feature type="chain" id="PRO_5021016945" evidence="2">
    <location>
        <begin position="26"/>
        <end position="239"/>
    </location>
</feature>
<keyword evidence="1" id="KW-0472">Membrane</keyword>
<dbReference type="PROSITE" id="PS51123">
    <property type="entry name" value="OMPA_2"/>
    <property type="match status" value="1"/>
</dbReference>
<dbReference type="EMBL" id="CP039393">
    <property type="protein sequence ID" value="QCD35006.1"/>
    <property type="molecule type" value="Genomic_DNA"/>
</dbReference>
<sequence length="239" mass="26946">MLMKSLSRYFIALFIAIFIASIAPAECEAQGFLKTLKEKVSGTKNEDSKQKGKKSKKDDNVDIMDLSLDENLMRPIVPVKEHDKVAAYMKRLARNLASRKRERIEMLRDGEVIVATIGTDALFAPNDSVLRQSAGELLEPYKHLLKSMGMYKILVVAHTDDTGSEKYTNHLSELRVEAVYKWLRHGVAGNVEIVPYALGSSDPLLPNNSTANRRSNRRIEIFIVPNKLMLEMAKSNKLQ</sequence>
<dbReference type="KEGG" id="mgod:E7746_03480"/>
<evidence type="ECO:0000256" key="2">
    <source>
        <dbReference type="SAM" id="SignalP"/>
    </source>
</evidence>
<organism evidence="4 5">
    <name type="scientific">Muribaculum gordoncarteri</name>
    <dbReference type="NCBI Taxonomy" id="2530390"/>
    <lineage>
        <taxon>Bacteria</taxon>
        <taxon>Pseudomonadati</taxon>
        <taxon>Bacteroidota</taxon>
        <taxon>Bacteroidia</taxon>
        <taxon>Bacteroidales</taxon>
        <taxon>Muribaculaceae</taxon>
        <taxon>Muribaculum</taxon>
    </lineage>
</organism>
<evidence type="ECO:0000313" key="4">
    <source>
        <dbReference type="EMBL" id="QCD35006.1"/>
    </source>
</evidence>
<dbReference type="GO" id="GO:0016020">
    <property type="term" value="C:membrane"/>
    <property type="evidence" value="ECO:0007669"/>
    <property type="project" value="UniProtKB-UniRule"/>
</dbReference>
<name>A0A4P7VHJ0_9BACT</name>
<feature type="domain" description="OmpA-like" evidence="3">
    <location>
        <begin position="110"/>
        <end position="227"/>
    </location>
</feature>
<evidence type="ECO:0000256" key="1">
    <source>
        <dbReference type="PROSITE-ProRule" id="PRU00473"/>
    </source>
</evidence>
<dbReference type="Pfam" id="PF00691">
    <property type="entry name" value="OmpA"/>
    <property type="match status" value="1"/>
</dbReference>
<dbReference type="InterPro" id="IPR036737">
    <property type="entry name" value="OmpA-like_sf"/>
</dbReference>
<proteinExistence type="predicted"/>
<dbReference type="AlphaFoldDB" id="A0A4P7VHJ0"/>
<evidence type="ECO:0000259" key="3">
    <source>
        <dbReference type="PROSITE" id="PS51123"/>
    </source>
</evidence>
<accession>A0A4P7VHJ0</accession>
<keyword evidence="5" id="KW-1185">Reference proteome</keyword>
<dbReference type="OrthoDB" id="9782229at2"/>
<dbReference type="PANTHER" id="PTHR30329:SF21">
    <property type="entry name" value="LIPOPROTEIN YIAD-RELATED"/>
    <property type="match status" value="1"/>
</dbReference>
<dbReference type="InterPro" id="IPR050330">
    <property type="entry name" value="Bact_OuterMem_StrucFunc"/>
</dbReference>
<dbReference type="Gene3D" id="3.30.1330.60">
    <property type="entry name" value="OmpA-like domain"/>
    <property type="match status" value="1"/>
</dbReference>